<reference evidence="1 2" key="1">
    <citation type="submission" date="2014-07" db="EMBL/GenBank/DDBJ databases">
        <title>Draft genome sequence of Thalassospira profundimaris R8-17.</title>
        <authorList>
            <person name="Lai Q."/>
            <person name="Shao Z."/>
        </authorList>
    </citation>
    <scope>NUCLEOTIDE SEQUENCE [LARGE SCALE GENOMIC DNA]</scope>
    <source>
        <strain evidence="1 2">R8-17</strain>
    </source>
</reference>
<protein>
    <submittedName>
        <fullName evidence="1">Uncharacterized protein</fullName>
    </submittedName>
</protein>
<organism evidence="1 2">
    <name type="scientific">Thalassospira profundimaris</name>
    <dbReference type="NCBI Taxonomy" id="502049"/>
    <lineage>
        <taxon>Bacteria</taxon>
        <taxon>Pseudomonadati</taxon>
        <taxon>Pseudomonadota</taxon>
        <taxon>Alphaproteobacteria</taxon>
        <taxon>Rhodospirillales</taxon>
        <taxon>Thalassospiraceae</taxon>
        <taxon>Thalassospira</taxon>
    </lineage>
</organism>
<accession>A0A367VF64</accession>
<evidence type="ECO:0000313" key="1">
    <source>
        <dbReference type="EMBL" id="RCK23854.1"/>
    </source>
</evidence>
<name>A0A367VF64_9PROT</name>
<dbReference type="EMBL" id="JPWB01000002">
    <property type="protein sequence ID" value="RCK23854.1"/>
    <property type="molecule type" value="Genomic_DNA"/>
</dbReference>
<sequence length="421" mass="46642">MTESTRPANEYSGFLPPRFQNRPDADDVVVKTWTVGDALEDHSVPEMPAALSLFFDLVAPAAGRADATGFAMLWLDRHPHEAPGWRLSIGHVGSEDDLEMAVAKPLARLVDAMPMANFECESWHLTRPLWRKRAEPVKLVFWGDFAKHARAILGHSDGASFYQPLGAGLRSDDVATMLPLLEDMLGAPFLKGGMGFEDALRLGVALGRAHLIESWIEAGGAEKEPYFRPMKIWHQAWLANALVDPAVASLAMSGKPPMPALDFARNSTPASRRSALDDLSSWLTEVFFTDEYPALRNAFVAGVQNAVWLDSDLQQYLQPQQRSEILQGLMPYCRWFLAMALYNHLGNLAAGTARDDQVAFYATVVDALPELAPLGEFATQRDIEQHIIRIDAPRAASAFDTLVLPFCDLLMPRRQFDATRS</sequence>
<dbReference type="Proteomes" id="UP000253061">
    <property type="component" value="Unassembled WGS sequence"/>
</dbReference>
<comment type="caution">
    <text evidence="1">The sequence shown here is derived from an EMBL/GenBank/DDBJ whole genome shotgun (WGS) entry which is preliminary data.</text>
</comment>
<evidence type="ECO:0000313" key="2">
    <source>
        <dbReference type="Proteomes" id="UP000253061"/>
    </source>
</evidence>
<dbReference type="AlphaFoldDB" id="A0A367VF64"/>
<dbReference type="RefSeq" id="WP_062953728.1">
    <property type="nucleotide sequence ID" value="NZ_JPWB01000002.1"/>
</dbReference>
<gene>
    <name evidence="1" type="ORF">TH6_03790</name>
</gene>
<proteinExistence type="predicted"/>